<gene>
    <name evidence="1" type="ORF">BpHYR1_010870</name>
</gene>
<dbReference type="Proteomes" id="UP000276133">
    <property type="component" value="Unassembled WGS sequence"/>
</dbReference>
<proteinExistence type="predicted"/>
<protein>
    <submittedName>
        <fullName evidence="1">Uncharacterized protein</fullName>
    </submittedName>
</protein>
<organism evidence="1 2">
    <name type="scientific">Brachionus plicatilis</name>
    <name type="common">Marine rotifer</name>
    <name type="synonym">Brachionus muelleri</name>
    <dbReference type="NCBI Taxonomy" id="10195"/>
    <lineage>
        <taxon>Eukaryota</taxon>
        <taxon>Metazoa</taxon>
        <taxon>Spiralia</taxon>
        <taxon>Gnathifera</taxon>
        <taxon>Rotifera</taxon>
        <taxon>Eurotatoria</taxon>
        <taxon>Monogononta</taxon>
        <taxon>Pseudotrocha</taxon>
        <taxon>Ploima</taxon>
        <taxon>Brachionidae</taxon>
        <taxon>Brachionus</taxon>
    </lineage>
</organism>
<dbReference type="EMBL" id="REGN01002541">
    <property type="protein sequence ID" value="RNA27461.1"/>
    <property type="molecule type" value="Genomic_DNA"/>
</dbReference>
<keyword evidence="2" id="KW-1185">Reference proteome</keyword>
<dbReference type="AlphaFoldDB" id="A0A3M7RV64"/>
<reference evidence="1 2" key="1">
    <citation type="journal article" date="2018" name="Sci. Rep.">
        <title>Genomic signatures of local adaptation to the degree of environmental predictability in rotifers.</title>
        <authorList>
            <person name="Franch-Gras L."/>
            <person name="Hahn C."/>
            <person name="Garcia-Roger E.M."/>
            <person name="Carmona M.J."/>
            <person name="Serra M."/>
            <person name="Gomez A."/>
        </authorList>
    </citation>
    <scope>NUCLEOTIDE SEQUENCE [LARGE SCALE GENOMIC DNA]</scope>
    <source>
        <strain evidence="1">HYR1</strain>
    </source>
</reference>
<evidence type="ECO:0000313" key="2">
    <source>
        <dbReference type="Proteomes" id="UP000276133"/>
    </source>
</evidence>
<comment type="caution">
    <text evidence="1">The sequence shown here is derived from an EMBL/GenBank/DDBJ whole genome shotgun (WGS) entry which is preliminary data.</text>
</comment>
<name>A0A3M7RV64_BRAPC</name>
<accession>A0A3M7RV64</accession>
<evidence type="ECO:0000313" key="1">
    <source>
        <dbReference type="EMBL" id="RNA27461.1"/>
    </source>
</evidence>
<sequence length="63" mass="7233">MPPKKVENKNCILIRVVREQENLVLAELLNNNVLNKKPKLLISQVGEFQPTVTDINSGTWKNY</sequence>